<dbReference type="Proteomes" id="UP001162131">
    <property type="component" value="Unassembled WGS sequence"/>
</dbReference>
<dbReference type="PANTHER" id="PTHR21367:SF1">
    <property type="entry name" value="ARGINYL-TRNA--PROTEIN TRANSFERASE 1"/>
    <property type="match status" value="1"/>
</dbReference>
<comment type="caution">
    <text evidence="8">The sequence shown here is derived from an EMBL/GenBank/DDBJ whole genome shotgun (WGS) entry which is preliminary data.</text>
</comment>
<dbReference type="EMBL" id="CAJZBQ010000023">
    <property type="protein sequence ID" value="CAG9319432.1"/>
    <property type="molecule type" value="Genomic_DNA"/>
</dbReference>
<evidence type="ECO:0000256" key="3">
    <source>
        <dbReference type="ARBA" id="ARBA00022786"/>
    </source>
</evidence>
<name>A0AAU9IX38_9CILI</name>
<dbReference type="InterPro" id="IPR007471">
    <property type="entry name" value="N-end_Aminoacyl_Trfase_N"/>
</dbReference>
<feature type="domain" description="N-end aminoacyl transferase N-terminal" evidence="6">
    <location>
        <begin position="14"/>
        <end position="83"/>
    </location>
</feature>
<sequence>MSLVNLIGEQTGNKCGYCKTGKSASFGLVCEKMKVNVYEDLMLKGWRRCGNYYYKPNLSKSCCKLNTIRMDASNYEPNKNQRKVTKKFQRYLSGLSKKPNNKAEKRESIKEMLIVPEELYEKVKNAVMATVNALGVQFTVGLCVIKRNSPNREAKFGNYSISSALAINAKIKQKGEERNLDEINEILKNNLLQEIENSKWKIFSAEKGFINLVEEGILKIKIPENPRMSVDVETNPHTYEYELVNDDFSQEAYEIYREYQIAVHKDKPDEINPKGYERFLCKSSLVKEQPSNEYPFGLGSFHMLHKIDGCLVAVSVLDILPSGLSAVYFFYSPEITFLSPGVFSAIKEIEFIQKHLSSNFKYYYMGFYVDTCQKMRYKGEFHPSELLCPENYLWVPIKDSISNKSHNFLSLSGSSPTTNSLPKNPEMDFSNLDVTSFVIQNAKITLNRQIYKVTDLNPRGMQIVLDILAQALPVVGKNLFKRLIYAF</sequence>
<accession>A0AAU9IX38</accession>
<keyword evidence="4 5" id="KW-0012">Acyltransferase</keyword>
<evidence type="ECO:0000259" key="7">
    <source>
        <dbReference type="Pfam" id="PF04377"/>
    </source>
</evidence>
<dbReference type="EC" id="2.3.2.8" evidence="5"/>
<dbReference type="Pfam" id="PF04376">
    <property type="entry name" value="ATE_N"/>
    <property type="match status" value="1"/>
</dbReference>
<comment type="catalytic activity">
    <reaction evidence="5">
        <text>an N-terminal L-alpha-aminoacyl-[protein] + L-arginyl-tRNA(Arg) = an N-terminal L-arginyl-L-aminoacyl-[protein] + tRNA(Arg) + H(+)</text>
        <dbReference type="Rhea" id="RHEA:10208"/>
        <dbReference type="Rhea" id="RHEA-COMP:9658"/>
        <dbReference type="Rhea" id="RHEA-COMP:9673"/>
        <dbReference type="Rhea" id="RHEA-COMP:10636"/>
        <dbReference type="Rhea" id="RHEA-COMP:10638"/>
        <dbReference type="ChEBI" id="CHEBI:15378"/>
        <dbReference type="ChEBI" id="CHEBI:78442"/>
        <dbReference type="ChEBI" id="CHEBI:78513"/>
        <dbReference type="ChEBI" id="CHEBI:78597"/>
        <dbReference type="ChEBI" id="CHEBI:83562"/>
        <dbReference type="EC" id="2.3.2.8"/>
    </reaction>
</comment>
<dbReference type="Pfam" id="PF04377">
    <property type="entry name" value="ATE_C"/>
    <property type="match status" value="1"/>
</dbReference>
<dbReference type="InterPro" id="IPR030700">
    <property type="entry name" value="N-end_Aminoacyl_Trfase"/>
</dbReference>
<evidence type="ECO:0000256" key="2">
    <source>
        <dbReference type="ARBA" id="ARBA00022679"/>
    </source>
</evidence>
<dbReference type="SUPFAM" id="SSF55729">
    <property type="entry name" value="Acyl-CoA N-acyltransferases (Nat)"/>
    <property type="match status" value="1"/>
</dbReference>
<dbReference type="InterPro" id="IPR017137">
    <property type="entry name" value="Arg-tRNA-P_Trfase_1_euk"/>
</dbReference>
<dbReference type="InterPro" id="IPR007472">
    <property type="entry name" value="N-end_Aminoacyl_Trfase_C"/>
</dbReference>
<dbReference type="AlphaFoldDB" id="A0AAU9IX38"/>
<evidence type="ECO:0000259" key="6">
    <source>
        <dbReference type="Pfam" id="PF04376"/>
    </source>
</evidence>
<keyword evidence="2 5" id="KW-0808">Transferase</keyword>
<comment type="function">
    <text evidence="5">Involved in the post-translational conjugation of arginine to the N-terminal aspartate or glutamate of a protein. This arginylation is required for degradation of the protein via the ubiquitin pathway.</text>
</comment>
<keyword evidence="3 5" id="KW-0833">Ubl conjugation pathway</keyword>
<organism evidence="8 9">
    <name type="scientific">Blepharisma stoltei</name>
    <dbReference type="NCBI Taxonomy" id="1481888"/>
    <lineage>
        <taxon>Eukaryota</taxon>
        <taxon>Sar</taxon>
        <taxon>Alveolata</taxon>
        <taxon>Ciliophora</taxon>
        <taxon>Postciliodesmatophora</taxon>
        <taxon>Heterotrichea</taxon>
        <taxon>Heterotrichida</taxon>
        <taxon>Blepharismidae</taxon>
        <taxon>Blepharisma</taxon>
    </lineage>
</organism>
<proteinExistence type="inferred from homology"/>
<evidence type="ECO:0000256" key="1">
    <source>
        <dbReference type="ARBA" id="ARBA00009991"/>
    </source>
</evidence>
<dbReference type="InterPro" id="IPR016181">
    <property type="entry name" value="Acyl_CoA_acyltransferase"/>
</dbReference>
<comment type="similarity">
    <text evidence="1 5">Belongs to the R-transferase family.</text>
</comment>
<protein>
    <recommendedName>
        <fullName evidence="5">Arginyl-tRNA--protein transferase 1</fullName>
        <shortName evidence="5">Arginyltransferase 1</shortName>
        <shortName evidence="5">R-transferase 1</shortName>
        <ecNumber evidence="5">2.3.2.8</ecNumber>
    </recommendedName>
    <alternativeName>
        <fullName evidence="5">Arginine-tRNA--protein transferase 1</fullName>
    </alternativeName>
</protein>
<dbReference type="GO" id="GO:0004057">
    <property type="term" value="F:arginyl-tRNA--protein transferase activity"/>
    <property type="evidence" value="ECO:0007669"/>
    <property type="project" value="UniProtKB-EC"/>
</dbReference>
<evidence type="ECO:0000256" key="5">
    <source>
        <dbReference type="PIRNR" id="PIRNR037207"/>
    </source>
</evidence>
<dbReference type="PANTHER" id="PTHR21367">
    <property type="entry name" value="ARGININE-TRNA-PROTEIN TRANSFERASE 1"/>
    <property type="match status" value="1"/>
</dbReference>
<keyword evidence="9" id="KW-1185">Reference proteome</keyword>
<dbReference type="PIRSF" id="PIRSF037207">
    <property type="entry name" value="ATE1_euk"/>
    <property type="match status" value="1"/>
</dbReference>
<evidence type="ECO:0000313" key="9">
    <source>
        <dbReference type="Proteomes" id="UP001162131"/>
    </source>
</evidence>
<feature type="domain" description="N-end rule aminoacyl transferase C-terminal" evidence="7">
    <location>
        <begin position="251"/>
        <end position="388"/>
    </location>
</feature>
<gene>
    <name evidence="8" type="ORF">BSTOLATCC_MIC23989</name>
</gene>
<reference evidence="8" key="1">
    <citation type="submission" date="2021-09" db="EMBL/GenBank/DDBJ databases">
        <authorList>
            <consortium name="AG Swart"/>
            <person name="Singh M."/>
            <person name="Singh A."/>
            <person name="Seah K."/>
            <person name="Emmerich C."/>
        </authorList>
    </citation>
    <scope>NUCLEOTIDE SEQUENCE</scope>
    <source>
        <strain evidence="8">ATCC30299</strain>
    </source>
</reference>
<evidence type="ECO:0000256" key="4">
    <source>
        <dbReference type="ARBA" id="ARBA00023315"/>
    </source>
</evidence>
<dbReference type="GO" id="GO:0005737">
    <property type="term" value="C:cytoplasm"/>
    <property type="evidence" value="ECO:0007669"/>
    <property type="project" value="TreeGrafter"/>
</dbReference>
<evidence type="ECO:0000313" key="8">
    <source>
        <dbReference type="EMBL" id="CAG9319432.1"/>
    </source>
</evidence>